<dbReference type="AlphaFoldDB" id="A0A4P7CLU5"/>
<dbReference type="InterPro" id="IPR017853">
    <property type="entry name" value="GH"/>
</dbReference>
<dbReference type="KEGG" id="aio:EXH44_08545"/>
<dbReference type="Proteomes" id="UP000294444">
    <property type="component" value="Chromosome"/>
</dbReference>
<gene>
    <name evidence="1" type="ORF">EXH44_08545</name>
</gene>
<protein>
    <submittedName>
        <fullName evidence="1">Uncharacterized protein</fullName>
    </submittedName>
</protein>
<proteinExistence type="predicted"/>
<evidence type="ECO:0000313" key="2">
    <source>
        <dbReference type="Proteomes" id="UP000294444"/>
    </source>
</evidence>
<dbReference type="CDD" id="cd03143">
    <property type="entry name" value="A4_beta-galactosidase_middle_domain"/>
    <property type="match status" value="1"/>
</dbReference>
<dbReference type="Pfam" id="PF14871">
    <property type="entry name" value="GHL6"/>
    <property type="match status" value="1"/>
</dbReference>
<organism evidence="1 2">
    <name type="scientific">Actinobacillus indolicus</name>
    <dbReference type="NCBI Taxonomy" id="51049"/>
    <lineage>
        <taxon>Bacteria</taxon>
        <taxon>Pseudomonadati</taxon>
        <taxon>Pseudomonadota</taxon>
        <taxon>Gammaproteobacteria</taxon>
        <taxon>Pasteurellales</taxon>
        <taxon>Pasteurellaceae</taxon>
        <taxon>Actinobacillus</taxon>
    </lineage>
</organism>
<sequence length="668" mass="76499">MLMSFAPRQIHLDFHTSALIPDVANHFDAEKFIEMLKTAKVTSITCFARCHHGMLYYPSKVHSAAIHPHLQRDLLGEQLAICKANGVKAPVYMPIQWDQFVSENYPEWCMRTKEGKDIVASWSKAGYFEDGFYTFLCVNSAYRQYVFDEVDELQRLYDIDGFFFDIVYPRACYCVNCLKKMRQNQVDIYDEKAVLAFSVKTLAEFKKELSQRVWKNKPNATVYYNTSHIHPGYRHFLDAISHVEVESLPSGGWGYDHFPVVGRYARTLGKPVMGMTGKFHTYWGDFHSLKNQEALEYECFLTNAIGAYVSVGDQMHPDGQLSPAGYQLIERVFSQLQAVEEFSHNVTAVTEIAVLNPEENKQDADLNVGNALIGATRLLQECAFQFDIIDSYSDFTAYKLLILVDSYRLSEKVIEKLNQYMQQGGKLLATGKSPFNTDLTENLLADFPVIPQGKVPFSPDYLRINDSYNIDLPKEELVMYQGGVQTEATMNSVVLAHTVKPYFNRQGREFCSHQHTPSSHQVSHPALVNSSNVTYFANPVFSIYAQKAPRWVRTLVEERCLALLNGSKLVNHNGPRSLIALLNHQADRKRYILHLLHYVPENKCKDLLIVDSKLPLYHIQLSIKLSNIKNVYPIKQESHLTRLQLAQDRLSFELDKLEGYQLICLEYD</sequence>
<accession>A0A4P7CLU5</accession>
<dbReference type="Gene3D" id="3.40.50.880">
    <property type="match status" value="1"/>
</dbReference>
<evidence type="ECO:0000313" key="1">
    <source>
        <dbReference type="EMBL" id="QBQ64261.1"/>
    </source>
</evidence>
<reference evidence="1 2" key="1">
    <citation type="submission" date="2019-03" db="EMBL/GenBank/DDBJ databases">
        <authorList>
            <person name="Che Y."/>
            <person name="Zhou L."/>
        </authorList>
    </citation>
    <scope>NUCLEOTIDE SEQUENCE [LARGE SCALE GENOMIC DNA]</scope>
    <source>
        <strain evidence="1 2">AIFJ1607</strain>
    </source>
</reference>
<keyword evidence="2" id="KW-1185">Reference proteome</keyword>
<dbReference type="InterPro" id="IPR029062">
    <property type="entry name" value="Class_I_gatase-like"/>
</dbReference>
<dbReference type="SUPFAM" id="SSF52317">
    <property type="entry name" value="Class I glutamine amidotransferase-like"/>
    <property type="match status" value="1"/>
</dbReference>
<dbReference type="Gene3D" id="3.20.20.80">
    <property type="entry name" value="Glycosidases"/>
    <property type="match status" value="1"/>
</dbReference>
<dbReference type="InterPro" id="IPR028212">
    <property type="entry name" value="GHL6"/>
</dbReference>
<dbReference type="SUPFAM" id="SSF51445">
    <property type="entry name" value="(Trans)glycosidases"/>
    <property type="match status" value="1"/>
</dbReference>
<name>A0A4P7CLU5_9PAST</name>
<dbReference type="EMBL" id="CP038145">
    <property type="protein sequence ID" value="QBQ64261.1"/>
    <property type="molecule type" value="Genomic_DNA"/>
</dbReference>